<keyword evidence="10" id="KW-1185">Reference proteome</keyword>
<sequence length="313" mass="33875">MKIILLTILLLFLSGISLFVGVADLTVGDIVQWDREKISLIFVSRIPRTLSLVLAGIGLSVSGLVMQQVTQNKFVSPTTAGTLEAAKMGLLAAMAFLPSSSMMIKALFAFCFTFAASLLFLRMVERIRFRNVIFIPLVGLIFGGILNAVSSFFAINLNIVQDMNAWMMGDFSGVLQGRYELIYICLPAVFLTYIYANKFTLVGMGKDFASNLGLNYRTVMNIGLFCVSLTVSTIIITAGAIAFLGLVVPNVVSLVYGDNVKKTLPLVALAGATFLIVCDIIGRLLIYPFEVPIGLTVGIIGGAVFLTLLLSRR</sequence>
<protein>
    <submittedName>
        <fullName evidence="9">Iron ABC transporter permease</fullName>
    </submittedName>
</protein>
<feature type="transmembrane region" description="Helical" evidence="8">
    <location>
        <begin position="266"/>
        <end position="286"/>
    </location>
</feature>
<dbReference type="Pfam" id="PF01032">
    <property type="entry name" value="FecCD"/>
    <property type="match status" value="1"/>
</dbReference>
<feature type="transmembrane region" description="Helical" evidence="8">
    <location>
        <begin position="222"/>
        <end position="246"/>
    </location>
</feature>
<keyword evidence="5 8" id="KW-0812">Transmembrane</keyword>
<dbReference type="RefSeq" id="WP_105716420.1">
    <property type="nucleotide sequence ID" value="NZ_PVBQ01000005.1"/>
</dbReference>
<dbReference type="PANTHER" id="PTHR30472:SF27">
    <property type="entry name" value="PETROBACTIN IMPORT SYSTEM PERMEASE PROTEIN YCLN"/>
    <property type="match status" value="1"/>
</dbReference>
<dbReference type="Proteomes" id="UP000239711">
    <property type="component" value="Unassembled WGS sequence"/>
</dbReference>
<dbReference type="AlphaFoldDB" id="A0A2S9J4S4"/>
<dbReference type="EMBL" id="PVBQ01000005">
    <property type="protein sequence ID" value="PRD47793.1"/>
    <property type="molecule type" value="Genomic_DNA"/>
</dbReference>
<dbReference type="SUPFAM" id="SSF81345">
    <property type="entry name" value="ABC transporter involved in vitamin B12 uptake, BtuC"/>
    <property type="match status" value="1"/>
</dbReference>
<comment type="caution">
    <text evidence="9">The sequence shown here is derived from an EMBL/GenBank/DDBJ whole genome shotgun (WGS) entry which is preliminary data.</text>
</comment>
<dbReference type="CDD" id="cd06550">
    <property type="entry name" value="TM_ABC_iron-siderophores_like"/>
    <property type="match status" value="1"/>
</dbReference>
<comment type="subcellular location">
    <subcellularLocation>
        <location evidence="1">Cell membrane</location>
        <topology evidence="1">Multi-pass membrane protein</topology>
    </subcellularLocation>
</comment>
<accession>A0A2S9J4S4</accession>
<gene>
    <name evidence="9" type="ORF">C5745_07715</name>
</gene>
<keyword evidence="4" id="KW-1003">Cell membrane</keyword>
<evidence type="ECO:0000256" key="7">
    <source>
        <dbReference type="ARBA" id="ARBA00023136"/>
    </source>
</evidence>
<evidence type="ECO:0000313" key="9">
    <source>
        <dbReference type="EMBL" id="PRD47793.1"/>
    </source>
</evidence>
<evidence type="ECO:0000256" key="2">
    <source>
        <dbReference type="ARBA" id="ARBA00007935"/>
    </source>
</evidence>
<dbReference type="InterPro" id="IPR037294">
    <property type="entry name" value="ABC_BtuC-like"/>
</dbReference>
<evidence type="ECO:0000256" key="3">
    <source>
        <dbReference type="ARBA" id="ARBA00022448"/>
    </source>
</evidence>
<comment type="similarity">
    <text evidence="2">Belongs to the binding-protein-dependent transport system permease family. FecCD subfamily.</text>
</comment>
<feature type="transmembrane region" description="Helical" evidence="8">
    <location>
        <begin position="133"/>
        <end position="161"/>
    </location>
</feature>
<evidence type="ECO:0000256" key="1">
    <source>
        <dbReference type="ARBA" id="ARBA00004651"/>
    </source>
</evidence>
<feature type="transmembrane region" description="Helical" evidence="8">
    <location>
        <begin position="103"/>
        <end position="121"/>
    </location>
</feature>
<name>A0A2S9J4S4_9SPHI</name>
<dbReference type="GO" id="GO:0033214">
    <property type="term" value="P:siderophore-iron import into cell"/>
    <property type="evidence" value="ECO:0007669"/>
    <property type="project" value="TreeGrafter"/>
</dbReference>
<dbReference type="PANTHER" id="PTHR30472">
    <property type="entry name" value="FERRIC ENTEROBACTIN TRANSPORT SYSTEM PERMEASE PROTEIN"/>
    <property type="match status" value="1"/>
</dbReference>
<keyword evidence="6 8" id="KW-1133">Transmembrane helix</keyword>
<evidence type="ECO:0000313" key="10">
    <source>
        <dbReference type="Proteomes" id="UP000239711"/>
    </source>
</evidence>
<feature type="transmembrane region" description="Helical" evidence="8">
    <location>
        <begin position="293"/>
        <end position="311"/>
    </location>
</feature>
<dbReference type="InterPro" id="IPR000522">
    <property type="entry name" value="ABC_transptr_permease_BtuC"/>
</dbReference>
<evidence type="ECO:0000256" key="5">
    <source>
        <dbReference type="ARBA" id="ARBA00022692"/>
    </source>
</evidence>
<evidence type="ECO:0000256" key="4">
    <source>
        <dbReference type="ARBA" id="ARBA00022475"/>
    </source>
</evidence>
<keyword evidence="3" id="KW-0813">Transport</keyword>
<evidence type="ECO:0000256" key="8">
    <source>
        <dbReference type="SAM" id="Phobius"/>
    </source>
</evidence>
<dbReference type="Gene3D" id="1.10.3470.10">
    <property type="entry name" value="ABC transporter involved in vitamin B12 uptake, BtuC"/>
    <property type="match status" value="1"/>
</dbReference>
<proteinExistence type="inferred from homology"/>
<dbReference type="OrthoDB" id="9811975at2"/>
<keyword evidence="7 8" id="KW-0472">Membrane</keyword>
<feature type="transmembrane region" description="Helical" evidence="8">
    <location>
        <begin position="181"/>
        <end position="201"/>
    </location>
</feature>
<dbReference type="GO" id="GO:0022857">
    <property type="term" value="F:transmembrane transporter activity"/>
    <property type="evidence" value="ECO:0007669"/>
    <property type="project" value="InterPro"/>
</dbReference>
<organism evidence="9 10">
    <name type="scientific">Sphingobacterium haloxyli</name>
    <dbReference type="NCBI Taxonomy" id="2100533"/>
    <lineage>
        <taxon>Bacteria</taxon>
        <taxon>Pseudomonadati</taxon>
        <taxon>Bacteroidota</taxon>
        <taxon>Sphingobacteriia</taxon>
        <taxon>Sphingobacteriales</taxon>
        <taxon>Sphingobacteriaceae</taxon>
        <taxon>Sphingobacterium</taxon>
    </lineage>
</organism>
<dbReference type="GO" id="GO:0005886">
    <property type="term" value="C:plasma membrane"/>
    <property type="evidence" value="ECO:0007669"/>
    <property type="project" value="UniProtKB-SubCell"/>
</dbReference>
<reference evidence="9 10" key="1">
    <citation type="submission" date="2018-02" db="EMBL/GenBank/DDBJ databases">
        <title>The draft genome of Sphingobacterium sp. 5JN-11.</title>
        <authorList>
            <person name="Liu L."/>
            <person name="Li L."/>
            <person name="Liang L."/>
            <person name="Zhang X."/>
            <person name="Wang T."/>
        </authorList>
    </citation>
    <scope>NUCLEOTIDE SEQUENCE [LARGE SCALE GENOMIC DNA]</scope>
    <source>
        <strain evidence="9 10">5JN-11</strain>
    </source>
</reference>
<evidence type="ECO:0000256" key="6">
    <source>
        <dbReference type="ARBA" id="ARBA00022989"/>
    </source>
</evidence>